<geneLocation type="mitochondrion" evidence="1"/>
<protein>
    <submittedName>
        <fullName evidence="1">Uncharacterized protein</fullName>
    </submittedName>
</protein>
<name>A0A3P3Y9K7_PLABS</name>
<dbReference type="Proteomes" id="UP000290189">
    <property type="component" value="Unassembled WGS sequence"/>
</dbReference>
<sequence length="547" mass="59772">MSTNPKNDTMIDCPRSVLTPELVRAYYACAHCDRSARLIVSIRLDDLLFPAAIRASFLFSCAPDNDCLFVIHGLFPSDRLPSGPPIPPVMCSQAVLWHVPAAAVAIAILSGLPICADAADVGIFWDNSSDVDSQSRTPVILAIGFMRQGKSSSLRNALSYLGCEPRRPDSMFESQYGRESHTDRVKCIACPEADPVVDVNVNISGAFALCDMPGLGHFSNQEAALEQTMKLIVGKVGPIRQIWGVSSRSDALDMGKSLRRFRLIHFFLQQMPTPMGHLMRFLITHSYGIDKHTKKQGIVKSTVWADLARSNRSIGAFELPAIPDAETRTYYVDNKKGTDEELVTTYAEMVSTMPVSGGIDDPQTIAMTSASIVEKYERKLQLARTMKKSKVELLGQITNEIEVQTFLATNTNKLEGERQDALAEVRQFWNVLTRTAKGASLAAAGAAIGSAAAAVMTGGTIAIIGPPFLFGAASGTVIGEAWGLYELQVAINEHYNWCIQRQTKMAQAKLDVLQGEKRQLDDRILEFDTAISEHAATIVGLRTALQF</sequence>
<gene>
    <name evidence="1" type="ORF">PLBR_LOCUS4068</name>
</gene>
<accession>A0A3P3Y9K7</accession>
<dbReference type="AlphaFoldDB" id="A0A3P3Y9K7"/>
<dbReference type="EMBL" id="OVEO01000006">
    <property type="protein sequence ID" value="SPQ96853.1"/>
    <property type="molecule type" value="Genomic_DNA"/>
</dbReference>
<reference evidence="1 2" key="1">
    <citation type="submission" date="2018-03" db="EMBL/GenBank/DDBJ databases">
        <authorList>
            <person name="Fogelqvist J."/>
        </authorList>
    </citation>
    <scope>NUCLEOTIDE SEQUENCE [LARGE SCALE GENOMIC DNA]</scope>
</reference>
<keyword evidence="1" id="KW-0496">Mitochondrion</keyword>
<evidence type="ECO:0000313" key="2">
    <source>
        <dbReference type="Proteomes" id="UP000290189"/>
    </source>
</evidence>
<proteinExistence type="predicted"/>
<organism evidence="1 2">
    <name type="scientific">Plasmodiophora brassicae</name>
    <name type="common">Clubroot disease agent</name>
    <dbReference type="NCBI Taxonomy" id="37360"/>
    <lineage>
        <taxon>Eukaryota</taxon>
        <taxon>Sar</taxon>
        <taxon>Rhizaria</taxon>
        <taxon>Endomyxa</taxon>
        <taxon>Phytomyxea</taxon>
        <taxon>Plasmodiophorida</taxon>
        <taxon>Plasmodiophoridae</taxon>
        <taxon>Plasmodiophora</taxon>
    </lineage>
</organism>
<evidence type="ECO:0000313" key="1">
    <source>
        <dbReference type="EMBL" id="SPQ96853.1"/>
    </source>
</evidence>